<feature type="compositionally biased region" description="Basic and acidic residues" evidence="1">
    <location>
        <begin position="1248"/>
        <end position="1264"/>
    </location>
</feature>
<protein>
    <submittedName>
        <fullName evidence="3">Uncharacterized protein</fullName>
    </submittedName>
</protein>
<accession>A0A5J4W421</accession>
<feature type="compositionally biased region" description="Acidic residues" evidence="1">
    <location>
        <begin position="1234"/>
        <end position="1247"/>
    </location>
</feature>
<feature type="region of interest" description="Disordered" evidence="1">
    <location>
        <begin position="1234"/>
        <end position="1265"/>
    </location>
</feature>
<organism evidence="3 4">
    <name type="scientific">Streblomastix strix</name>
    <dbReference type="NCBI Taxonomy" id="222440"/>
    <lineage>
        <taxon>Eukaryota</taxon>
        <taxon>Metamonada</taxon>
        <taxon>Preaxostyla</taxon>
        <taxon>Oxymonadida</taxon>
        <taxon>Streblomastigidae</taxon>
        <taxon>Streblomastix</taxon>
    </lineage>
</organism>
<evidence type="ECO:0000256" key="1">
    <source>
        <dbReference type="SAM" id="MobiDB-lite"/>
    </source>
</evidence>
<gene>
    <name evidence="3" type="ORF">EZS28_015146</name>
</gene>
<proteinExistence type="predicted"/>
<feature type="region of interest" description="Disordered" evidence="1">
    <location>
        <begin position="958"/>
        <end position="990"/>
    </location>
</feature>
<keyword evidence="2" id="KW-1133">Transmembrane helix</keyword>
<keyword evidence="2" id="KW-0472">Membrane</keyword>
<evidence type="ECO:0000313" key="3">
    <source>
        <dbReference type="EMBL" id="KAA6389326.1"/>
    </source>
</evidence>
<sequence>KKIKYQIEVCGGVYIGMKLNGIEERFLIKKRIAENLREFGDKSQDLSPRIDPLARSSILFDICVFKDCKTTKSGTYNDIQVLECGGSLMHNEKSLIRYNFHSSIFSDCYTSSSTSSSTNIASDDPSEAEQAAFEPLWERELKVGQKGSGLIIAHDETQPTIRAEGIQFIKCDAILLNIFSSKTITVNDGCELTLQGFNENFTILVQKDISHHFLILKDGKIHTSQIMIELQRSEVSLIRSEGKRMSIINGLIVSGSNWGNASTCGSVLEVISGGLDLSNIKIQDIVMSRNGKVGNQKNKKGLIIMKDNANLLEMTNFLITNVIIEESEQNDPWSSIQMKAGKNGRLIVKDGSFLQEAYSSSGNAIRIIPEEISNVNVEGVIFKGQGDGKGTNGGAIYVNMRFSVELSFRKCIFIGNKADYGSNIFIEYPKPSLRVERSSFIGCTAIVGNSHEQDISVCYTVSNDDEIFIDERDLLHSSWQRQKSEGIVRFIANPTTSHSLYSNSECGSPSNPCDSFQQLAQQLASEPENVDGLTGRAETIIFCEGNFISTFINLTLARTKTVNIVGCGDQTKIIAKPNDKNVMIECLDGSCLVIERLSLTLSSESPSVGFINLQSSQSGLVMQDLKVQGYQDSTPQNSIMNPQYLFKVEGFALLRDVIIEHVFLQTGSILQVEELRRIEENKNMEWLGSLQPGFYECVFNDITSNESTLIDLIEIKNWDQSEKNNLYKSTLKSNEDSTKFVIDNTIFSKCITSLDINSNDTHTFGGLINSFTRNVEIEIRISEFRNIIVHSRNMIYIGWIEEDEEEGSNSLMKILNLKDSLFTNCSSVIPGMKISQEEIPSTKQQSFTSDKNSNYISNQLYSDGETVIDTVERHGLIFIEKLNRGSNSEISNGQIEISDIYVAGSHSAVGSVLTVTGLTLEIQESVFEEPQHPGNMIYLNQTHTTITDSNFQGYNGTFTDPSFISESESEQEDGSDGHQPDDSNIYSSSDHGLVFAGGGEYEIENVVFDETGVDSLIVDNANVILIRTSFNNPSKQGSEQGQQSMLTCTGQSNIQIIDPIVNGQTEEECKTTNDDENECQMKINYGTQCSLDISDAWQYPKLILPSLSRAVVHVNLKKEQESLLFTLDGQNMIQSTLIVMIVELGQKTKYETKQYKSNDEDGLIIQPRQGEPSLTVIDDEEQIMQKATFGMKEYEWLNYNEVYYGILVSNDGIVFSGFEGTIGNAVQLEVEIEYDEEDKGDDDDDKDEEVKDKDDDKDDDIKDDIQDEDIEGDIVDSTTGSKFPLWIIILIVIPSLAITLAIVGCCIFCIFCYLSRKKKKNKNYQYIVMVRAEIKQNRRTLKFLKQSKRKEEKYLQALNKNQCQQDQIQSFSIEPLTAIEIQKASQMISFSSQYQTAEESKQQSSKSSQIVNRSVIKPFAFPSQISKSSSSSATRFQTSTYSNIDDSDHISRLISNLQGKESKNRLEQMETIETIENPKQLKTPPILDII</sequence>
<evidence type="ECO:0000313" key="4">
    <source>
        <dbReference type="Proteomes" id="UP000324800"/>
    </source>
</evidence>
<feature type="transmembrane region" description="Helical" evidence="2">
    <location>
        <begin position="1285"/>
        <end position="1314"/>
    </location>
</feature>
<dbReference type="Proteomes" id="UP000324800">
    <property type="component" value="Unassembled WGS sequence"/>
</dbReference>
<dbReference type="EMBL" id="SNRW01003630">
    <property type="protein sequence ID" value="KAA6389326.1"/>
    <property type="molecule type" value="Genomic_DNA"/>
</dbReference>
<feature type="non-terminal residue" evidence="3">
    <location>
        <position position="1"/>
    </location>
</feature>
<name>A0A5J4W421_9EUKA</name>
<keyword evidence="2" id="KW-0812">Transmembrane</keyword>
<reference evidence="3 4" key="1">
    <citation type="submission" date="2019-03" db="EMBL/GenBank/DDBJ databases">
        <title>Single cell metagenomics reveals metabolic interactions within the superorganism composed of flagellate Streblomastix strix and complex community of Bacteroidetes bacteria on its surface.</title>
        <authorList>
            <person name="Treitli S.C."/>
            <person name="Kolisko M."/>
            <person name="Husnik F."/>
            <person name="Keeling P."/>
            <person name="Hampl V."/>
        </authorList>
    </citation>
    <scope>NUCLEOTIDE SEQUENCE [LARGE SCALE GENOMIC DNA]</scope>
    <source>
        <strain evidence="3">ST1C</strain>
    </source>
</reference>
<evidence type="ECO:0000256" key="2">
    <source>
        <dbReference type="SAM" id="Phobius"/>
    </source>
</evidence>
<comment type="caution">
    <text evidence="3">The sequence shown here is derived from an EMBL/GenBank/DDBJ whole genome shotgun (WGS) entry which is preliminary data.</text>
</comment>